<dbReference type="Proteomes" id="UP000034163">
    <property type="component" value="Unassembled WGS sequence"/>
</dbReference>
<accession>A0A0G0WZ73</accession>
<protein>
    <submittedName>
        <fullName evidence="2">Uncharacterized protein</fullName>
    </submittedName>
</protein>
<keyword evidence="1" id="KW-1133">Transmembrane helix</keyword>
<dbReference type="InterPro" id="IPR038695">
    <property type="entry name" value="Saro_0823-like_sf"/>
</dbReference>
<evidence type="ECO:0000256" key="1">
    <source>
        <dbReference type="SAM" id="Phobius"/>
    </source>
</evidence>
<feature type="transmembrane region" description="Helical" evidence="1">
    <location>
        <begin position="9"/>
        <end position="30"/>
    </location>
</feature>
<reference evidence="2 3" key="1">
    <citation type="journal article" date="2015" name="Nature">
        <title>rRNA introns, odd ribosomes, and small enigmatic genomes across a large radiation of phyla.</title>
        <authorList>
            <person name="Brown C.T."/>
            <person name="Hug L.A."/>
            <person name="Thomas B.C."/>
            <person name="Sharon I."/>
            <person name="Castelle C.J."/>
            <person name="Singh A."/>
            <person name="Wilkins M.J."/>
            <person name="Williams K.H."/>
            <person name="Banfield J.F."/>
        </authorList>
    </citation>
    <scope>NUCLEOTIDE SEQUENCE [LARGE SCALE GENOMIC DNA]</scope>
</reference>
<proteinExistence type="predicted"/>
<organism evidence="2 3">
    <name type="scientific">candidate division WWE3 bacterium GW2011_GWB1_41_6</name>
    <dbReference type="NCBI Taxonomy" id="1619112"/>
    <lineage>
        <taxon>Bacteria</taxon>
        <taxon>Katanobacteria</taxon>
    </lineage>
</organism>
<gene>
    <name evidence="2" type="ORF">UU72_C0002G0035</name>
</gene>
<dbReference type="InterPro" id="IPR003795">
    <property type="entry name" value="DUF192"/>
</dbReference>
<comment type="caution">
    <text evidence="2">The sequence shown here is derived from an EMBL/GenBank/DDBJ whole genome shotgun (WGS) entry which is preliminary data.</text>
</comment>
<evidence type="ECO:0000313" key="3">
    <source>
        <dbReference type="Proteomes" id="UP000034163"/>
    </source>
</evidence>
<dbReference type="Pfam" id="PF02643">
    <property type="entry name" value="DUF192"/>
    <property type="match status" value="1"/>
</dbReference>
<name>A0A0G0WZ73_UNCKA</name>
<keyword evidence="1" id="KW-0812">Transmembrane</keyword>
<dbReference type="Gene3D" id="2.60.120.1140">
    <property type="entry name" value="Protein of unknown function DUF192"/>
    <property type="match status" value="1"/>
</dbReference>
<dbReference type="AlphaFoldDB" id="A0A0G0WZ73"/>
<keyword evidence="1" id="KW-0472">Membrane</keyword>
<evidence type="ECO:0000313" key="2">
    <source>
        <dbReference type="EMBL" id="KKS17452.1"/>
    </source>
</evidence>
<sequence length="288" mass="33068">MFYLLKKLLIFIIIIGIIAGVGFAIFLYLYGDNGTLRTKEDKNKYINIEISITDFEKRSSFPDIYALSVNFRNLPADSEQYQMTTYLWNKEKGVVKFVERRNFSMDKPEITFLVNFPVTIGKEELRKSDAIKIEIRSMNKESGSYQEVVFADTMDFVAETYLSNVKNTINFTVKDKMWELNRVVSLEQFEDLLTEAENLPEGTGIVYIGDAMDYYGFYVRKTKITMDLIFLDGTFNIVDYHTKVGPTSADNISPYIEARTRSKAVIAVNGGIIDEYGLKNGDVFLLKE</sequence>
<dbReference type="EMBL" id="LCBS01000002">
    <property type="protein sequence ID" value="KKS17452.1"/>
    <property type="molecule type" value="Genomic_DNA"/>
</dbReference>